<dbReference type="GO" id="GO:0061025">
    <property type="term" value="P:membrane fusion"/>
    <property type="evidence" value="ECO:0007669"/>
    <property type="project" value="TreeGrafter"/>
</dbReference>
<proteinExistence type="predicted"/>
<dbReference type="Gene3D" id="1.25.10.10">
    <property type="entry name" value="Leucine-rich Repeat Variant"/>
    <property type="match status" value="1"/>
</dbReference>
<dbReference type="GO" id="GO:0006888">
    <property type="term" value="P:endoplasmic reticulum to Golgi vesicle-mediated transport"/>
    <property type="evidence" value="ECO:0007669"/>
    <property type="project" value="TreeGrafter"/>
</dbReference>
<keyword evidence="2" id="KW-1185">Reference proteome</keyword>
<sequence length="336" mass="37512">MDLVSGYKGMVGLVFGNENSASNEDSYVERLLDRISNGVIPDDRRNAMAELQSVVAESRGAQLAFGAMGFPVLMGVLKEERDDVEMIRGALETLVSALTSIDHTKGPKNEVQPALMNTDLLSREAENISLLLSLLSEEDFYVRYYTLQILTALLTNSQNSYAGKPLSEFLFRLQEAILTIPRGITRLMDMLMDREVIRNEALLLLTHLTREAEEIQKIVVFEGAFEKIFSIIKEEGGSEGGVVVQDCLELLNNLLRSNASNQVLLRETLGFDAIISILKLRGTAYSFTQQKVRQLTANDFNIFLYFECSWMFGHVVVEALPVIFAVSETNVIPVDN</sequence>
<reference evidence="1 2" key="1">
    <citation type="submission" date="2024-01" db="EMBL/GenBank/DDBJ databases">
        <authorList>
            <person name="Waweru B."/>
        </authorList>
    </citation>
    <scope>NUCLEOTIDE SEQUENCE [LARGE SCALE GENOMIC DNA]</scope>
</reference>
<dbReference type="EMBL" id="CAWUPB010000893">
    <property type="protein sequence ID" value="CAK7328147.1"/>
    <property type="molecule type" value="Genomic_DNA"/>
</dbReference>
<protein>
    <recommendedName>
        <fullName evidence="3">Golgin candidate 6</fullName>
    </recommendedName>
</protein>
<dbReference type="GO" id="GO:0048211">
    <property type="term" value="P:Golgi vesicle docking"/>
    <property type="evidence" value="ECO:0007669"/>
    <property type="project" value="TreeGrafter"/>
</dbReference>
<evidence type="ECO:0000313" key="1">
    <source>
        <dbReference type="EMBL" id="CAK7328147.1"/>
    </source>
</evidence>
<dbReference type="GO" id="GO:0012507">
    <property type="term" value="C:ER to Golgi transport vesicle membrane"/>
    <property type="evidence" value="ECO:0007669"/>
    <property type="project" value="TreeGrafter"/>
</dbReference>
<evidence type="ECO:0008006" key="3">
    <source>
        <dbReference type="Google" id="ProtNLM"/>
    </source>
</evidence>
<dbReference type="GO" id="GO:0005795">
    <property type="term" value="C:Golgi stack"/>
    <property type="evidence" value="ECO:0007669"/>
    <property type="project" value="TreeGrafter"/>
</dbReference>
<dbReference type="GO" id="GO:0006886">
    <property type="term" value="P:intracellular protein transport"/>
    <property type="evidence" value="ECO:0007669"/>
    <property type="project" value="TreeGrafter"/>
</dbReference>
<dbReference type="SUPFAM" id="SSF48371">
    <property type="entry name" value="ARM repeat"/>
    <property type="match status" value="1"/>
</dbReference>
<accession>A0AAV1R588</accession>
<dbReference type="InterPro" id="IPR011989">
    <property type="entry name" value="ARM-like"/>
</dbReference>
<name>A0AAV1R588_9ROSI</name>
<dbReference type="AlphaFoldDB" id="A0AAV1R588"/>
<comment type="caution">
    <text evidence="1">The sequence shown here is derived from an EMBL/GenBank/DDBJ whole genome shotgun (WGS) entry which is preliminary data.</text>
</comment>
<dbReference type="InterPro" id="IPR016024">
    <property type="entry name" value="ARM-type_fold"/>
</dbReference>
<dbReference type="PANTHER" id="PTHR10013">
    <property type="entry name" value="GENERAL VESICULAR TRANSPORT FACTOR P115"/>
    <property type="match status" value="1"/>
</dbReference>
<dbReference type="InterPro" id="IPR024095">
    <property type="entry name" value="Vesicle_P115"/>
</dbReference>
<organism evidence="1 2">
    <name type="scientific">Dovyalis caffra</name>
    <dbReference type="NCBI Taxonomy" id="77055"/>
    <lineage>
        <taxon>Eukaryota</taxon>
        <taxon>Viridiplantae</taxon>
        <taxon>Streptophyta</taxon>
        <taxon>Embryophyta</taxon>
        <taxon>Tracheophyta</taxon>
        <taxon>Spermatophyta</taxon>
        <taxon>Magnoliopsida</taxon>
        <taxon>eudicotyledons</taxon>
        <taxon>Gunneridae</taxon>
        <taxon>Pentapetalae</taxon>
        <taxon>rosids</taxon>
        <taxon>fabids</taxon>
        <taxon>Malpighiales</taxon>
        <taxon>Salicaceae</taxon>
        <taxon>Flacourtieae</taxon>
        <taxon>Dovyalis</taxon>
    </lineage>
</organism>
<dbReference type="PANTHER" id="PTHR10013:SF0">
    <property type="entry name" value="GENERAL VESICULAR TRANSPORT FACTOR P115"/>
    <property type="match status" value="1"/>
</dbReference>
<gene>
    <name evidence="1" type="ORF">DCAF_LOCUS5867</name>
</gene>
<dbReference type="GO" id="GO:0005783">
    <property type="term" value="C:endoplasmic reticulum"/>
    <property type="evidence" value="ECO:0007669"/>
    <property type="project" value="TreeGrafter"/>
</dbReference>
<evidence type="ECO:0000313" key="2">
    <source>
        <dbReference type="Proteomes" id="UP001314170"/>
    </source>
</evidence>
<dbReference type="Proteomes" id="UP001314170">
    <property type="component" value="Unassembled WGS sequence"/>
</dbReference>